<dbReference type="Proteomes" id="UP000253201">
    <property type="component" value="Unassembled WGS sequence"/>
</dbReference>
<dbReference type="RefSeq" id="WP_108474977.1">
    <property type="nucleotide sequence ID" value="NZ_BNAA01000007.1"/>
</dbReference>
<keyword evidence="1" id="KW-0472">Membrane</keyword>
<keyword evidence="1" id="KW-0812">Transmembrane</keyword>
<evidence type="ECO:0000313" key="3">
    <source>
        <dbReference type="Proteomes" id="UP000253201"/>
    </source>
</evidence>
<accession>A0ABX9FQW1</accession>
<evidence type="ECO:0008006" key="4">
    <source>
        <dbReference type="Google" id="ProtNLM"/>
    </source>
</evidence>
<sequence>MRAELLKNNILTGLLWEPESLSHLDPGAQVSFRGMVKAYRKLVYKDSKGAAAVGYCEKVSKLYEPFALYIKELFGDGIYFVHEDDDETYFLIINEGRVVSGTDCFISRELFDELIKHNEQYSHLDVTSFVDVQLDAVIERCRAHQLSLQRRRRFMIGLFFASGIVFLLVLALVLHFLVSK</sequence>
<evidence type="ECO:0000313" key="2">
    <source>
        <dbReference type="EMBL" id="RBP08342.1"/>
    </source>
</evidence>
<gene>
    <name evidence="2" type="ORF">DFQ50_109103</name>
</gene>
<name>A0ABX9FQW1_9ENTR</name>
<organism evidence="2 3">
    <name type="scientific">Pseudocitrobacter faecalis</name>
    <dbReference type="NCBI Taxonomy" id="1398493"/>
    <lineage>
        <taxon>Bacteria</taxon>
        <taxon>Pseudomonadati</taxon>
        <taxon>Pseudomonadota</taxon>
        <taxon>Gammaproteobacteria</taxon>
        <taxon>Enterobacterales</taxon>
        <taxon>Enterobacteriaceae</taxon>
        <taxon>Pseudocitrobacter</taxon>
    </lineage>
</organism>
<keyword evidence="1" id="KW-1133">Transmembrane helix</keyword>
<protein>
    <recommendedName>
        <fullName evidence="4">Pilus assembly protein</fullName>
    </recommendedName>
</protein>
<reference evidence="2 3" key="1">
    <citation type="submission" date="2018-06" db="EMBL/GenBank/DDBJ databases">
        <title>Genomic Encyclopedia of Type Strains, Phase IV (KMG-IV): sequencing the most valuable type-strain genomes for metagenomic binning, comparative biology and taxonomic classification.</title>
        <authorList>
            <person name="Goeker M."/>
        </authorList>
    </citation>
    <scope>NUCLEOTIDE SEQUENCE [LARGE SCALE GENOMIC DNA]</scope>
    <source>
        <strain evidence="2 3">DSM 27453</strain>
    </source>
</reference>
<keyword evidence="3" id="KW-1185">Reference proteome</keyword>
<dbReference type="EMBL" id="QNRL01000009">
    <property type="protein sequence ID" value="RBP08342.1"/>
    <property type="molecule type" value="Genomic_DNA"/>
</dbReference>
<comment type="caution">
    <text evidence="2">The sequence shown here is derived from an EMBL/GenBank/DDBJ whole genome shotgun (WGS) entry which is preliminary data.</text>
</comment>
<dbReference type="GeneID" id="99809843"/>
<feature type="transmembrane region" description="Helical" evidence="1">
    <location>
        <begin position="154"/>
        <end position="178"/>
    </location>
</feature>
<proteinExistence type="predicted"/>
<evidence type="ECO:0000256" key="1">
    <source>
        <dbReference type="SAM" id="Phobius"/>
    </source>
</evidence>